<keyword evidence="2" id="KW-1185">Reference proteome</keyword>
<sequence>MKHILFLVFICLTGCGRGGKIQSTCKEDFDSFFEKFATDSLFQKKHVDFPIMKYYSDEDFPLDMMENMIDEESFEAIYFQHNTRRTNDTYEIIIKKETDSVSCYKRGINNPINIEYIFTCKKNSWFLVKIVDNTD</sequence>
<organism evidence="1 2">
    <name type="scientific">Flavobacterium arsenatis</name>
    <dbReference type="NCBI Taxonomy" id="1484332"/>
    <lineage>
        <taxon>Bacteria</taxon>
        <taxon>Pseudomonadati</taxon>
        <taxon>Bacteroidota</taxon>
        <taxon>Flavobacteriia</taxon>
        <taxon>Flavobacteriales</taxon>
        <taxon>Flavobacteriaceae</taxon>
        <taxon>Flavobacterium</taxon>
    </lineage>
</organism>
<protein>
    <recommendedName>
        <fullName evidence="3">DUF4348 domain-containing protein</fullName>
    </recommendedName>
</protein>
<proteinExistence type="predicted"/>
<name>A0ABU1TT09_9FLAO</name>
<comment type="caution">
    <text evidence="1">The sequence shown here is derived from an EMBL/GenBank/DDBJ whole genome shotgun (WGS) entry which is preliminary data.</text>
</comment>
<reference evidence="1 2" key="1">
    <citation type="submission" date="2023-07" db="EMBL/GenBank/DDBJ databases">
        <title>Sorghum-associated microbial communities from plants grown in Nebraska, USA.</title>
        <authorList>
            <person name="Schachtman D."/>
        </authorList>
    </citation>
    <scope>NUCLEOTIDE SEQUENCE [LARGE SCALE GENOMIC DNA]</scope>
    <source>
        <strain evidence="1 2">3773</strain>
    </source>
</reference>
<dbReference type="RefSeq" id="WP_310027718.1">
    <property type="nucleotide sequence ID" value="NZ_JAVDVI010000015.1"/>
</dbReference>
<accession>A0ABU1TT09</accession>
<dbReference type="Gene3D" id="3.10.450.410">
    <property type="match status" value="1"/>
</dbReference>
<dbReference type="EMBL" id="JAVDVI010000015">
    <property type="protein sequence ID" value="MDR6969018.1"/>
    <property type="molecule type" value="Genomic_DNA"/>
</dbReference>
<evidence type="ECO:0008006" key="3">
    <source>
        <dbReference type="Google" id="ProtNLM"/>
    </source>
</evidence>
<evidence type="ECO:0000313" key="1">
    <source>
        <dbReference type="EMBL" id="MDR6969018.1"/>
    </source>
</evidence>
<dbReference type="Pfam" id="PF14254">
    <property type="entry name" value="DUF4348"/>
    <property type="match status" value="1"/>
</dbReference>
<evidence type="ECO:0000313" key="2">
    <source>
        <dbReference type="Proteomes" id="UP001255185"/>
    </source>
</evidence>
<gene>
    <name evidence="1" type="ORF">J2X31_003044</name>
</gene>
<dbReference type="Proteomes" id="UP001255185">
    <property type="component" value="Unassembled WGS sequence"/>
</dbReference>
<dbReference type="InterPro" id="IPR025590">
    <property type="entry name" value="DUF4348"/>
</dbReference>